<dbReference type="eggNOG" id="ENOG50325VA">
    <property type="taxonomic scope" value="Bacteria"/>
</dbReference>
<name>E3BIS5_9VIBR</name>
<dbReference type="AlphaFoldDB" id="E3BIS5"/>
<dbReference type="EMBL" id="AEIU01000067">
    <property type="protein sequence ID" value="EFP97052.1"/>
    <property type="molecule type" value="Genomic_DNA"/>
</dbReference>
<sequence length="47" mass="5371">MMPFLLTVRQILFKNFPKPSANSFELVEDFSNNTSTYCTATFADCET</sequence>
<reference evidence="1 2" key="1">
    <citation type="journal article" date="2012" name="Int. J. Syst. Evol. Microbiol.">
        <title>Vibrio caribbeanicus sp. nov., isolated from the marine sponge Scleritoderma cyanea.</title>
        <authorList>
            <person name="Hoffmann M."/>
            <person name="Monday S.R."/>
            <person name="Allard M.W."/>
            <person name="Strain E.A."/>
            <person name="Whittaker P."/>
            <person name="Naum M."/>
            <person name="McCarthy P.J."/>
            <person name="Lopez J.V."/>
            <person name="Fischer M."/>
            <person name="Brown E.W."/>
        </authorList>
    </citation>
    <scope>NUCLEOTIDE SEQUENCE [LARGE SCALE GENOMIC DNA]</scope>
    <source>
        <strain evidence="1 2">ATCC BAA-2122</strain>
    </source>
</reference>
<dbReference type="Proteomes" id="UP000002943">
    <property type="component" value="Unassembled WGS sequence"/>
</dbReference>
<accession>E3BIS5</accession>
<keyword evidence="2" id="KW-1185">Reference proteome</keyword>
<gene>
    <name evidence="1" type="ORF">VIBC2010_11576</name>
</gene>
<comment type="caution">
    <text evidence="1">The sequence shown here is derived from an EMBL/GenBank/DDBJ whole genome shotgun (WGS) entry which is preliminary data.</text>
</comment>
<dbReference type="STRING" id="796620.VIBC2010_11576"/>
<evidence type="ECO:0000313" key="1">
    <source>
        <dbReference type="EMBL" id="EFP97052.1"/>
    </source>
</evidence>
<evidence type="ECO:0000313" key="2">
    <source>
        <dbReference type="Proteomes" id="UP000002943"/>
    </source>
</evidence>
<organism evidence="1 2">
    <name type="scientific">Vibrio caribbeanicus ATCC BAA-2122</name>
    <dbReference type="NCBI Taxonomy" id="796620"/>
    <lineage>
        <taxon>Bacteria</taxon>
        <taxon>Pseudomonadati</taxon>
        <taxon>Pseudomonadota</taxon>
        <taxon>Gammaproteobacteria</taxon>
        <taxon>Vibrionales</taxon>
        <taxon>Vibrionaceae</taxon>
        <taxon>Vibrio</taxon>
    </lineage>
</organism>
<proteinExistence type="predicted"/>
<protein>
    <submittedName>
        <fullName evidence="1">Uncharacterized protein</fullName>
    </submittedName>
</protein>